<reference evidence="2" key="1">
    <citation type="submission" date="2016-10" db="EMBL/GenBank/DDBJ databases">
        <authorList>
            <person name="Varghese N."/>
            <person name="Submissions S."/>
        </authorList>
    </citation>
    <scope>NUCLEOTIDE SEQUENCE [LARGE SCALE GENOMIC DNA]</scope>
    <source>
        <strain evidence="2">CGMCC 1.6294</strain>
    </source>
</reference>
<keyword evidence="2" id="KW-1185">Reference proteome</keyword>
<evidence type="ECO:0000313" key="2">
    <source>
        <dbReference type="Proteomes" id="UP000199290"/>
    </source>
</evidence>
<gene>
    <name evidence="1" type="ORF">SAMN04488073_2974</name>
</gene>
<accession>A0A1I6HSZ1</accession>
<dbReference type="Proteomes" id="UP000199290">
    <property type="component" value="Unassembled WGS sequence"/>
</dbReference>
<organism evidence="1 2">
    <name type="scientific">Marinobacter gudaonensis</name>
    <dbReference type="NCBI Taxonomy" id="375760"/>
    <lineage>
        <taxon>Bacteria</taxon>
        <taxon>Pseudomonadati</taxon>
        <taxon>Pseudomonadota</taxon>
        <taxon>Gammaproteobacteria</taxon>
        <taxon>Pseudomonadales</taxon>
        <taxon>Marinobacteraceae</taxon>
        <taxon>Marinobacter</taxon>
    </lineage>
</organism>
<dbReference type="STRING" id="375760.SAMN04488073_2974"/>
<name>A0A1I6HSZ1_9GAMM</name>
<dbReference type="EMBL" id="FOYV01000003">
    <property type="protein sequence ID" value="SFR57517.1"/>
    <property type="molecule type" value="Genomic_DNA"/>
</dbReference>
<evidence type="ECO:0000313" key="1">
    <source>
        <dbReference type="EMBL" id="SFR57517.1"/>
    </source>
</evidence>
<protein>
    <submittedName>
        <fullName evidence="1">Uncharacterized protein</fullName>
    </submittedName>
</protein>
<dbReference type="OrthoDB" id="4964806at2"/>
<proteinExistence type="predicted"/>
<sequence>MEDPYYIAKLKESIPLVIEHASWENEELIVSGSNWSFAARSAWRVSSKKGFEYGAEAEPTQDQVRSLIGAKIIEASPSGIVPLDVVLHLNDGLAIECFSATHYEPWVLKLPDGTIMVADGSIG</sequence>
<dbReference type="RefSeq" id="WP_091991919.1">
    <property type="nucleotide sequence ID" value="NZ_FOYV01000003.1"/>
</dbReference>
<dbReference type="AlphaFoldDB" id="A0A1I6HSZ1"/>